<feature type="transmembrane region" description="Helical" evidence="1">
    <location>
        <begin position="12"/>
        <end position="32"/>
    </location>
</feature>
<proteinExistence type="predicted"/>
<name>A0A562SWT0_9BACT</name>
<dbReference type="EMBL" id="VLLE01000002">
    <property type="protein sequence ID" value="TWI85739.1"/>
    <property type="molecule type" value="Genomic_DNA"/>
</dbReference>
<protein>
    <submittedName>
        <fullName evidence="2">Uncharacterized protein</fullName>
    </submittedName>
</protein>
<keyword evidence="1" id="KW-1133">Transmembrane helix</keyword>
<gene>
    <name evidence="2" type="ORF">IQ13_0904</name>
</gene>
<comment type="caution">
    <text evidence="2">The sequence shown here is derived from an EMBL/GenBank/DDBJ whole genome shotgun (WGS) entry which is preliminary data.</text>
</comment>
<evidence type="ECO:0000313" key="3">
    <source>
        <dbReference type="Proteomes" id="UP000316167"/>
    </source>
</evidence>
<keyword evidence="1" id="KW-0812">Transmembrane</keyword>
<keyword evidence="1" id="KW-0472">Membrane</keyword>
<dbReference type="Proteomes" id="UP000316167">
    <property type="component" value="Unassembled WGS sequence"/>
</dbReference>
<organism evidence="2 3">
    <name type="scientific">Lacibacter cauensis</name>
    <dbReference type="NCBI Taxonomy" id="510947"/>
    <lineage>
        <taxon>Bacteria</taxon>
        <taxon>Pseudomonadati</taxon>
        <taxon>Bacteroidota</taxon>
        <taxon>Chitinophagia</taxon>
        <taxon>Chitinophagales</taxon>
        <taxon>Chitinophagaceae</taxon>
        <taxon>Lacibacter</taxon>
    </lineage>
</organism>
<keyword evidence="3" id="KW-1185">Reference proteome</keyword>
<reference evidence="2 3" key="1">
    <citation type="journal article" date="2015" name="Stand. Genomic Sci.">
        <title>Genomic Encyclopedia of Bacterial and Archaeal Type Strains, Phase III: the genomes of soil and plant-associated and newly described type strains.</title>
        <authorList>
            <person name="Whitman W.B."/>
            <person name="Woyke T."/>
            <person name="Klenk H.P."/>
            <person name="Zhou Y."/>
            <person name="Lilburn T.G."/>
            <person name="Beck B.J."/>
            <person name="De Vos P."/>
            <person name="Vandamme P."/>
            <person name="Eisen J.A."/>
            <person name="Garrity G."/>
            <person name="Hugenholtz P."/>
            <person name="Kyrpides N.C."/>
        </authorList>
    </citation>
    <scope>NUCLEOTIDE SEQUENCE [LARGE SCALE GENOMIC DNA]</scope>
    <source>
        <strain evidence="2 3">CGMCC 1.7271</strain>
    </source>
</reference>
<sequence length="111" mass="12716">MSLRASSLIESIFAMVIILFLFAMTTSVFVQVNERKVSWRLIKAKEEVNIVLRELEKSGIDLSENFKNAAYFLKVDLLDNEQAKGPKKVKVSVIDYEGECFYSKISFIDLN</sequence>
<evidence type="ECO:0000313" key="2">
    <source>
        <dbReference type="EMBL" id="TWI85739.1"/>
    </source>
</evidence>
<evidence type="ECO:0000256" key="1">
    <source>
        <dbReference type="SAM" id="Phobius"/>
    </source>
</evidence>
<accession>A0A562SWT0</accession>
<dbReference type="AlphaFoldDB" id="A0A562SWT0"/>